<dbReference type="Proteomes" id="UP000199215">
    <property type="component" value="Unassembled WGS sequence"/>
</dbReference>
<dbReference type="EMBL" id="FNWU01000028">
    <property type="protein sequence ID" value="SEH67354.1"/>
    <property type="molecule type" value="Genomic_DNA"/>
</dbReference>
<reference evidence="2 3" key="1">
    <citation type="submission" date="2016-10" db="EMBL/GenBank/DDBJ databases">
        <authorList>
            <person name="de Groot N.N."/>
        </authorList>
    </citation>
    <scope>NUCLEOTIDE SEQUENCE [LARGE SCALE GENOMIC DNA]</scope>
    <source>
        <strain evidence="2 3">IBRC-M10418</strain>
    </source>
</reference>
<evidence type="ECO:0000259" key="1">
    <source>
        <dbReference type="Pfam" id="PF23921"/>
    </source>
</evidence>
<protein>
    <recommendedName>
        <fullName evidence="1">DUF7260 domain-containing protein</fullName>
    </recommendedName>
</protein>
<gene>
    <name evidence="2" type="ORF">SAMN05192561_1289</name>
</gene>
<dbReference type="OrthoDB" id="213880at2157"/>
<sequence length="263" mass="29344">MAVDTYIEQARTRARSEQEAIAEMRDAYETFINRVQQLQPEQTPSSVAGLTTAGGVTHLSADASNTDGCRPVRRAFAETIRPHSVADIDQTESLLETIREEFTDAIAVALAPTTEASFTPDLKQMVLAEARSRKSEATALRKALEREEAHLDEAGAAIDNIIAWIVDANETPLTDLGFDALQQRHDTLASHRDRCEEVARDRQEFLRKTTNNSVDAGVRHRSLMPYLYQDFSVDHPVLATVARLTETCQGCQRTVRDHLVRRA</sequence>
<keyword evidence="3" id="KW-1185">Reference proteome</keyword>
<dbReference type="STRING" id="1267564.SAMN05192561_1289"/>
<name>A0A1H6JXK6_9EURY</name>
<evidence type="ECO:0000313" key="3">
    <source>
        <dbReference type="Proteomes" id="UP000199215"/>
    </source>
</evidence>
<evidence type="ECO:0000313" key="2">
    <source>
        <dbReference type="EMBL" id="SEH67354.1"/>
    </source>
</evidence>
<accession>A0A1H6JXK6</accession>
<feature type="domain" description="DUF7260" evidence="1">
    <location>
        <begin position="5"/>
        <end position="252"/>
    </location>
</feature>
<dbReference type="Pfam" id="PF23921">
    <property type="entry name" value="DUF7260"/>
    <property type="match status" value="1"/>
</dbReference>
<organism evidence="2 3">
    <name type="scientific">Halopenitus malekzadehii</name>
    <dbReference type="NCBI Taxonomy" id="1267564"/>
    <lineage>
        <taxon>Archaea</taxon>
        <taxon>Methanobacteriati</taxon>
        <taxon>Methanobacteriota</taxon>
        <taxon>Stenosarchaea group</taxon>
        <taxon>Halobacteria</taxon>
        <taxon>Halobacteriales</taxon>
        <taxon>Haloferacaceae</taxon>
        <taxon>Halopenitus</taxon>
    </lineage>
</organism>
<dbReference type="RefSeq" id="WP_092818025.1">
    <property type="nucleotide sequence ID" value="NZ_FNWU01000028.1"/>
</dbReference>
<dbReference type="AlphaFoldDB" id="A0A1H6JXK6"/>
<dbReference type="InterPro" id="IPR055684">
    <property type="entry name" value="DUF7260"/>
</dbReference>
<proteinExistence type="predicted"/>